<sequence>MTKQAWDRIQPEFRSYLEKAGYEAKEFNDPSCNRATLFNAFEQHLQQQHLQQLCWYMVSGVISRPSTHAGARYELFKLAAGSGLYPQNMDADTAFVSKASETEEDRSLISFSVVFTDGAQTAQFVDAVLMYLQRNEGELVLLDDNLRKVESLQIEKIPPFHEPAVLGRVMKSHYKPLKGETGPGSPLVDVIMEERSTDFTVDVSLLSTHDDTFLFHRIENDTAFALAAPESAHIVPSPLCSGEYEWLDTPDFNRLALSRDFHLNFDGTGRGRGKHRKTMQTFAIRPERPAQGYATGNVGGRACYRIPLVLVLNVNEKAGGLLSKLRKSVKLNKPRNSRWTITGTDLHIHHPLNQRVNLVTEETDSGPGLVTAIPGVIGLEDLRDCWSYQVQEGSHSLEAAEILEKCLQWNHDNALEKWRVA</sequence>
<organism evidence="1 2">
    <name type="scientific">Seminavis robusta</name>
    <dbReference type="NCBI Taxonomy" id="568900"/>
    <lineage>
        <taxon>Eukaryota</taxon>
        <taxon>Sar</taxon>
        <taxon>Stramenopiles</taxon>
        <taxon>Ochrophyta</taxon>
        <taxon>Bacillariophyta</taxon>
        <taxon>Bacillariophyceae</taxon>
        <taxon>Bacillariophycidae</taxon>
        <taxon>Naviculales</taxon>
        <taxon>Naviculaceae</taxon>
        <taxon>Seminavis</taxon>
    </lineage>
</organism>
<evidence type="ECO:0000313" key="2">
    <source>
        <dbReference type="Proteomes" id="UP001153069"/>
    </source>
</evidence>
<evidence type="ECO:0000313" key="1">
    <source>
        <dbReference type="EMBL" id="CAB9512371.1"/>
    </source>
</evidence>
<reference evidence="1" key="1">
    <citation type="submission" date="2020-06" db="EMBL/GenBank/DDBJ databases">
        <authorList>
            <consortium name="Plant Systems Biology data submission"/>
        </authorList>
    </citation>
    <scope>NUCLEOTIDE SEQUENCE</scope>
    <source>
        <strain evidence="1">D6</strain>
    </source>
</reference>
<dbReference type="AlphaFoldDB" id="A0A9N8E4F1"/>
<comment type="caution">
    <text evidence="1">The sequence shown here is derived from an EMBL/GenBank/DDBJ whole genome shotgun (WGS) entry which is preliminary data.</text>
</comment>
<gene>
    <name evidence="1" type="ORF">SEMRO_533_G161560.1</name>
</gene>
<keyword evidence="2" id="KW-1185">Reference proteome</keyword>
<accession>A0A9N8E4F1</accession>
<dbReference type="EMBL" id="CAICTM010000532">
    <property type="protein sequence ID" value="CAB9512371.1"/>
    <property type="molecule type" value="Genomic_DNA"/>
</dbReference>
<name>A0A9N8E4F1_9STRA</name>
<dbReference type="Proteomes" id="UP001153069">
    <property type="component" value="Unassembled WGS sequence"/>
</dbReference>
<proteinExistence type="predicted"/>
<protein>
    <submittedName>
        <fullName evidence="1">Uncharacterized protein</fullName>
    </submittedName>
</protein>